<sequence>MAYCTRTGAIFAKNPLLEYCRSHAFRKNISRNALPIVILISNPLHSFPIPEQRFPIKHTPSFKLNHRSNLIEVRLSTPPQTLFIPSLSSGDCPPPSTATSSTNTRSQARSFHRRLTALPLRVCGSEVL</sequence>
<evidence type="ECO:0000256" key="1">
    <source>
        <dbReference type="SAM" id="MobiDB-lite"/>
    </source>
</evidence>
<proteinExistence type="predicted"/>
<evidence type="ECO:0000313" key="3">
    <source>
        <dbReference type="Proteomes" id="UP001412239"/>
    </source>
</evidence>
<accession>A0A292Q677</accession>
<reference evidence="2" key="1">
    <citation type="submission" date="2015-10" db="EMBL/GenBank/DDBJ databases">
        <authorList>
            <person name="Regsiter A."/>
            <person name="william w."/>
        </authorList>
    </citation>
    <scope>NUCLEOTIDE SEQUENCE</scope>
    <source>
        <strain evidence="2">Montdore</strain>
    </source>
</reference>
<dbReference type="AlphaFoldDB" id="A0A292Q677"/>
<organism evidence="2 3">
    <name type="scientific">Tuber aestivum</name>
    <name type="common">summer truffle</name>
    <dbReference type="NCBI Taxonomy" id="59557"/>
    <lineage>
        <taxon>Eukaryota</taxon>
        <taxon>Fungi</taxon>
        <taxon>Dikarya</taxon>
        <taxon>Ascomycota</taxon>
        <taxon>Pezizomycotina</taxon>
        <taxon>Pezizomycetes</taxon>
        <taxon>Pezizales</taxon>
        <taxon>Tuberaceae</taxon>
        <taxon>Tuber</taxon>
    </lineage>
</organism>
<feature type="region of interest" description="Disordered" evidence="1">
    <location>
        <begin position="89"/>
        <end position="108"/>
    </location>
</feature>
<gene>
    <name evidence="2" type="ORF">GSTUAT00001530001</name>
</gene>
<name>A0A292Q677_9PEZI</name>
<protein>
    <submittedName>
        <fullName evidence="2">Uncharacterized protein</fullName>
    </submittedName>
</protein>
<feature type="compositionally biased region" description="Low complexity" evidence="1">
    <location>
        <begin position="97"/>
        <end position="108"/>
    </location>
</feature>
<keyword evidence="3" id="KW-1185">Reference proteome</keyword>
<evidence type="ECO:0000313" key="2">
    <source>
        <dbReference type="EMBL" id="CUS14240.1"/>
    </source>
</evidence>
<dbReference type="Proteomes" id="UP001412239">
    <property type="component" value="Unassembled WGS sequence"/>
</dbReference>
<feature type="non-terminal residue" evidence="2">
    <location>
        <position position="128"/>
    </location>
</feature>
<dbReference type="EMBL" id="LN890960">
    <property type="protein sequence ID" value="CUS14240.1"/>
    <property type="molecule type" value="Genomic_DNA"/>
</dbReference>